<name>A0A6A5BDB9_NAEFO</name>
<dbReference type="SUPFAM" id="SSF52540">
    <property type="entry name" value="P-loop containing nucleoside triphosphate hydrolases"/>
    <property type="match status" value="1"/>
</dbReference>
<feature type="coiled-coil region" evidence="12">
    <location>
        <begin position="746"/>
        <end position="773"/>
    </location>
</feature>
<dbReference type="RefSeq" id="XP_044557315.1">
    <property type="nucleotide sequence ID" value="XM_044712747.1"/>
</dbReference>
<feature type="domain" description="Kinesin motor" evidence="14">
    <location>
        <begin position="117"/>
        <end position="474"/>
    </location>
</feature>
<dbReference type="CDD" id="cd00106">
    <property type="entry name" value="KISc"/>
    <property type="match status" value="1"/>
</dbReference>
<dbReference type="FunFam" id="3.40.850.10:FF:000019">
    <property type="entry name" value="Kinesin-like protein KIN-5D"/>
    <property type="match status" value="1"/>
</dbReference>
<dbReference type="OrthoDB" id="75232at2759"/>
<evidence type="ECO:0000256" key="2">
    <source>
        <dbReference type="ARBA" id="ARBA00022490"/>
    </source>
</evidence>
<dbReference type="VEuPathDB" id="AmoebaDB:NfTy_048140"/>
<keyword evidence="5 11" id="KW-0067">ATP-binding</keyword>
<dbReference type="GO" id="GO:0005524">
    <property type="term" value="F:ATP binding"/>
    <property type="evidence" value="ECO:0007669"/>
    <property type="project" value="UniProtKB-UniRule"/>
</dbReference>
<feature type="compositionally biased region" description="Polar residues" evidence="13">
    <location>
        <begin position="44"/>
        <end position="60"/>
    </location>
</feature>
<feature type="region of interest" description="Disordered" evidence="13">
    <location>
        <begin position="1743"/>
        <end position="1769"/>
    </location>
</feature>
<feature type="coiled-coil region" evidence="12">
    <location>
        <begin position="1094"/>
        <end position="1121"/>
    </location>
</feature>
<feature type="coiled-coil region" evidence="12">
    <location>
        <begin position="1020"/>
        <end position="1061"/>
    </location>
</feature>
<proteinExistence type="inferred from homology"/>
<evidence type="ECO:0000256" key="12">
    <source>
        <dbReference type="SAM" id="Coils"/>
    </source>
</evidence>
<dbReference type="VEuPathDB" id="AmoebaDB:NF0078510"/>
<feature type="region of interest" description="Disordered" evidence="13">
    <location>
        <begin position="1680"/>
        <end position="1702"/>
    </location>
</feature>
<feature type="region of interest" description="Disordered" evidence="13">
    <location>
        <begin position="1783"/>
        <end position="1825"/>
    </location>
</feature>
<dbReference type="InterPro" id="IPR044986">
    <property type="entry name" value="KIF15/KIN-12"/>
</dbReference>
<evidence type="ECO:0000256" key="10">
    <source>
        <dbReference type="ARBA" id="ARBA00034704"/>
    </source>
</evidence>
<evidence type="ECO:0000313" key="15">
    <source>
        <dbReference type="EMBL" id="KAF0972601.1"/>
    </source>
</evidence>
<dbReference type="InterPro" id="IPR001752">
    <property type="entry name" value="Kinesin_motor_dom"/>
</dbReference>
<feature type="coiled-coil region" evidence="12">
    <location>
        <begin position="917"/>
        <end position="973"/>
    </location>
</feature>
<evidence type="ECO:0000256" key="9">
    <source>
        <dbReference type="ARBA" id="ARBA00034488"/>
    </source>
</evidence>
<dbReference type="GO" id="GO:0008017">
    <property type="term" value="F:microtubule binding"/>
    <property type="evidence" value="ECO:0007669"/>
    <property type="project" value="InterPro"/>
</dbReference>
<dbReference type="GO" id="GO:0007010">
    <property type="term" value="P:cytoskeleton organization"/>
    <property type="evidence" value="ECO:0007669"/>
    <property type="project" value="UniProtKB-ARBA"/>
</dbReference>
<feature type="coiled-coil region" evidence="12">
    <location>
        <begin position="854"/>
        <end position="881"/>
    </location>
</feature>
<keyword evidence="7 11" id="KW-0505">Motor protein</keyword>
<feature type="compositionally biased region" description="Low complexity" evidence="13">
    <location>
        <begin position="28"/>
        <end position="43"/>
    </location>
</feature>
<comment type="caution">
    <text evidence="15">The sequence shown here is derived from an EMBL/GenBank/DDBJ whole genome shotgun (WGS) entry which is preliminary data.</text>
</comment>
<keyword evidence="3" id="KW-0493">Microtubule</keyword>
<keyword evidence="6 12" id="KW-0175">Coiled coil</keyword>
<evidence type="ECO:0000259" key="14">
    <source>
        <dbReference type="PROSITE" id="PS50067"/>
    </source>
</evidence>
<evidence type="ECO:0000256" key="1">
    <source>
        <dbReference type="ARBA" id="ARBA00004245"/>
    </source>
</evidence>
<evidence type="ECO:0000256" key="8">
    <source>
        <dbReference type="ARBA" id="ARBA00023212"/>
    </source>
</evidence>
<organism evidence="15 16">
    <name type="scientific">Naegleria fowleri</name>
    <name type="common">Brain eating amoeba</name>
    <dbReference type="NCBI Taxonomy" id="5763"/>
    <lineage>
        <taxon>Eukaryota</taxon>
        <taxon>Discoba</taxon>
        <taxon>Heterolobosea</taxon>
        <taxon>Tetramitia</taxon>
        <taxon>Eutetramitia</taxon>
        <taxon>Vahlkampfiidae</taxon>
        <taxon>Naegleria</taxon>
    </lineage>
</organism>
<dbReference type="Pfam" id="PF00225">
    <property type="entry name" value="Kinesin"/>
    <property type="match status" value="1"/>
</dbReference>
<evidence type="ECO:0000313" key="16">
    <source>
        <dbReference type="Proteomes" id="UP000444721"/>
    </source>
</evidence>
<dbReference type="VEuPathDB" id="AmoebaDB:NF0078520"/>
<dbReference type="InterPro" id="IPR027417">
    <property type="entry name" value="P-loop_NTPase"/>
</dbReference>
<comment type="similarity">
    <text evidence="9">Belongs to the TRAFAC class myosin-kinesin ATPase superfamily. Kinesin family. KIN-12 subfamily.</text>
</comment>
<keyword evidence="16" id="KW-1185">Reference proteome</keyword>
<reference evidence="15 16" key="1">
    <citation type="journal article" date="2019" name="Sci. Rep.">
        <title>Nanopore sequencing improves the draft genome of the human pathogenic amoeba Naegleria fowleri.</title>
        <authorList>
            <person name="Liechti N."/>
            <person name="Schurch N."/>
            <person name="Bruggmann R."/>
            <person name="Wittwer M."/>
        </authorList>
    </citation>
    <scope>NUCLEOTIDE SEQUENCE [LARGE SCALE GENOMIC DNA]</scope>
    <source>
        <strain evidence="15 16">ATCC 30894</strain>
    </source>
</reference>
<dbReference type="SMART" id="SM00129">
    <property type="entry name" value="KISc"/>
    <property type="match status" value="1"/>
</dbReference>
<dbReference type="PANTHER" id="PTHR37739">
    <property type="entry name" value="KINESIN-LIKE PROTEIN KIN-12D"/>
    <property type="match status" value="1"/>
</dbReference>
<evidence type="ECO:0000256" key="4">
    <source>
        <dbReference type="ARBA" id="ARBA00022741"/>
    </source>
</evidence>
<dbReference type="Gene3D" id="3.40.850.10">
    <property type="entry name" value="Kinesin motor domain"/>
    <property type="match status" value="1"/>
</dbReference>
<dbReference type="GeneID" id="68116067"/>
<accession>A0A6A5BDB9</accession>
<gene>
    <name evidence="15" type="ORF">FDP41_008850</name>
</gene>
<comment type="subcellular location">
    <subcellularLocation>
        <location evidence="1">Cytoplasm</location>
        <location evidence="1">Cytoskeleton</location>
    </subcellularLocation>
</comment>
<feature type="compositionally biased region" description="Low complexity" evidence="13">
    <location>
        <begin position="1685"/>
        <end position="1697"/>
    </location>
</feature>
<dbReference type="GO" id="GO:0005874">
    <property type="term" value="C:microtubule"/>
    <property type="evidence" value="ECO:0007669"/>
    <property type="project" value="UniProtKB-KW"/>
</dbReference>
<dbReference type="VEuPathDB" id="AmoebaDB:FDP41_008850"/>
<evidence type="ECO:0000256" key="6">
    <source>
        <dbReference type="ARBA" id="ARBA00023054"/>
    </source>
</evidence>
<dbReference type="Proteomes" id="UP000444721">
    <property type="component" value="Unassembled WGS sequence"/>
</dbReference>
<dbReference type="PRINTS" id="PR00380">
    <property type="entry name" value="KINESINHEAVY"/>
</dbReference>
<keyword evidence="8" id="KW-0206">Cytoskeleton</keyword>
<dbReference type="OMA" id="YEQHETL"/>
<feature type="region of interest" description="Disordered" evidence="13">
    <location>
        <begin position="1"/>
        <end position="60"/>
    </location>
</feature>
<keyword evidence="4 11" id="KW-0547">Nucleotide-binding</keyword>
<feature type="coiled-coil region" evidence="12">
    <location>
        <begin position="656"/>
        <end position="722"/>
    </location>
</feature>
<keyword evidence="2" id="KW-0963">Cytoplasm</keyword>
<evidence type="ECO:0000256" key="5">
    <source>
        <dbReference type="ARBA" id="ARBA00022840"/>
    </source>
</evidence>
<dbReference type="GO" id="GO:0003777">
    <property type="term" value="F:microtubule motor activity"/>
    <property type="evidence" value="ECO:0007669"/>
    <property type="project" value="InterPro"/>
</dbReference>
<evidence type="ECO:0000256" key="11">
    <source>
        <dbReference type="PROSITE-ProRule" id="PRU00283"/>
    </source>
</evidence>
<feature type="binding site" evidence="11">
    <location>
        <begin position="198"/>
        <end position="205"/>
    </location>
    <ligand>
        <name>ATP</name>
        <dbReference type="ChEBI" id="CHEBI:30616"/>
    </ligand>
</feature>
<evidence type="ECO:0000256" key="3">
    <source>
        <dbReference type="ARBA" id="ARBA00022701"/>
    </source>
</evidence>
<dbReference type="PROSITE" id="PS00411">
    <property type="entry name" value="KINESIN_MOTOR_1"/>
    <property type="match status" value="1"/>
</dbReference>
<feature type="coiled-coil region" evidence="12">
    <location>
        <begin position="533"/>
        <end position="567"/>
    </location>
</feature>
<dbReference type="InterPro" id="IPR036961">
    <property type="entry name" value="Kinesin_motor_dom_sf"/>
</dbReference>
<feature type="compositionally biased region" description="Polar residues" evidence="13">
    <location>
        <begin position="1"/>
        <end position="16"/>
    </location>
</feature>
<evidence type="ECO:0000256" key="13">
    <source>
        <dbReference type="SAM" id="MobiDB-lite"/>
    </source>
</evidence>
<feature type="coiled-coil region" evidence="12">
    <location>
        <begin position="1150"/>
        <end position="1625"/>
    </location>
</feature>
<feature type="compositionally biased region" description="Low complexity" evidence="13">
    <location>
        <begin position="1786"/>
        <end position="1800"/>
    </location>
</feature>
<dbReference type="InterPro" id="IPR019821">
    <property type="entry name" value="Kinesin_motor_CS"/>
</dbReference>
<dbReference type="EMBL" id="VFQX01000066">
    <property type="protein sequence ID" value="KAF0972601.1"/>
    <property type="molecule type" value="Genomic_DNA"/>
</dbReference>
<protein>
    <recommendedName>
        <fullName evidence="14">Kinesin motor domain-containing protein</fullName>
    </recommendedName>
</protein>
<comment type="similarity">
    <text evidence="10">Belongs to the TRAFAC class myosin-kinesin ATPase superfamily. Kinesin family. KIN-5/BimC subfamily.</text>
</comment>
<dbReference type="PROSITE" id="PS50067">
    <property type="entry name" value="KINESIN_MOTOR_2"/>
    <property type="match status" value="1"/>
</dbReference>
<evidence type="ECO:0000256" key="7">
    <source>
        <dbReference type="ARBA" id="ARBA00023175"/>
    </source>
</evidence>
<dbReference type="PANTHER" id="PTHR37739:SF8">
    <property type="entry name" value="KINESIN-LIKE PROTEIN KIN-12D"/>
    <property type="match status" value="1"/>
</dbReference>
<sequence>MTNNPNNLSGIFSPSQELERMLSSPRITTTTTTTSSSSSSTTTRRNPFQTPSSSVRRGINNFLTSPSTLAFGGSTTLFSPPSSSFHHHHSLLDDETLMGSTRKSDIFAKQDDDDKSSVRVVVRVRPLADHETHNCVQVDTTTKRTLQILTTPREKPKAFTFDYVANPLTTQKEIFDCCGKPIVDSCLSGYNGTIFCYGQTGSGKTFTMGTSFVDDDNERMTDDDIQNYYNLPSSYGMIPRVIYYLFSEIEKRRQQSDIKFIVSCSLLEIYMEKITDLLDMSPKIPSFDGSTSGKSLTLREDFKTGVYVEDLTHEDVLSPKDALNILQKGLPNRHVSATAMNDRSSRSHSVFTIYIKSQEIAEGGTKIRTSRLNLIDLAGSERQSTSHAEGERLKEACAINKSLSTLGKVIKDLVDVANGISRHVQYRDSKLTFLLKDSLGGNSKTCVIANISPAITSLSETLSTLTFAQRAKRIKNEAKINEETSGSIPFLQEQIKLLRKQLLEANKKIQDVPRALTPPQPIPLDDLEKENYIAELQNQHIFLSSQLDEMEEKNSSLSYRVDELKKAISSKDKLLASTRFFLRLRESRIARMLGKTQLNKTKDDGFVSGSDFDFDKTNNEFDFDYDRFSLENEDQWLSKAEALFQKALSPEQHPDVIMLKIENIELKEKLNEYESQFSKEFATNRDLYRDLHQYIQSLESSIRHLTGEKEKLVTKIKEMEKTYRRTSAVIQTQIQSNENQTLLGEITRLEQANEESLETINTLRQELTKSQENEQLAWKQLESVKQLVDEIAVEKEECMNVINNLKESLDQRNEVMQIIDDIEKQQQVQHQREEQLLLMEESLKLQQSESQKQVEELMFELEKKKIEIEDLKSKLNQSESFSNLVSQYEMEIQTMRSTLSDKDHQIEALNHQILVLNQTVQNNMKEAALSMEEIKLREEMIKSNSENELSTIRKQLQDTLQELRETKEFYENKTLVVEQTRSSELSELHTKIESLNNQVDTLSFREHELVLTISEKESLIQELAMREKESQIVMQELRNNENTLKQEVESLKDEVKQLTDLILVSESHKNQIEEKLTQQMFEITTQLEESCSQVNSLTTNLDEKQKLLEEQNLELEMVRQAQTLQDTSLSDALVQISSLKEAVQAKLQLLQDKDKELSYLKSRLEFMSEEFSIEREQLQEKVNTSEQSVKEISEKYQQALQDLSQTKAHYEEKLNSLKDVILFEQEKNDELLTHVNSIGSVSEEEKKQILEREAMAKEEYEKEIRNLQELIEALNMENKTNAEERQVLLNNFEEFKKEKSEELEKVQTLLEQYQEQLDAMIKEKEEMSRELNDHIMNETIALKVKETELENLKMELEKAQASNVELKDRMEDSINKLKSKEEIVASLEQENQSLSETLEEQKKTISEQEEKLLDRAKAIASLESENAKLEQENSTLSDTVNNLRLEIEKKQSEIDQQQDLIRQLTSGHEMSRLQEQLSQFKKKCDTLSQSLQSEREIALKKEAQINELGSTLDDLNEKLSLEKSKLTQQMQHEEQLKRTKEQFETTQKRLEEEIEFLKLKSSESATEAAQLKEELESLRKDHEMIIGHNNHKQKIQYQMKIKQENNDLKDELMRAQKLILEKDNLIRKIQKQEWAATKPLFSALTANLAQRASELPKPLFSNMNVKDSFTNNQSNISFTANAGKSTSPTSMTNTTMSGEAPLRERASIYVKRGSNNSNNSIAEMLLNSSSSSLSTTSNNIPLSSAASNLKDRPPQIGRSKGLLSSNINNNNSLKMLFSDSNKENIEQQQQLQENPQPLNLLKRKDPPIPSLLNNPMIESNKRTKQ</sequence>
<dbReference type="GO" id="GO:0007018">
    <property type="term" value="P:microtubule-based movement"/>
    <property type="evidence" value="ECO:0007669"/>
    <property type="project" value="InterPro"/>
</dbReference>